<keyword evidence="2" id="KW-1185">Reference proteome</keyword>
<organism evidence="1 2">
    <name type="scientific">Crotalaria pallida</name>
    <name type="common">Smooth rattlebox</name>
    <name type="synonym">Crotalaria striata</name>
    <dbReference type="NCBI Taxonomy" id="3830"/>
    <lineage>
        <taxon>Eukaryota</taxon>
        <taxon>Viridiplantae</taxon>
        <taxon>Streptophyta</taxon>
        <taxon>Embryophyta</taxon>
        <taxon>Tracheophyta</taxon>
        <taxon>Spermatophyta</taxon>
        <taxon>Magnoliopsida</taxon>
        <taxon>eudicotyledons</taxon>
        <taxon>Gunneridae</taxon>
        <taxon>Pentapetalae</taxon>
        <taxon>rosids</taxon>
        <taxon>fabids</taxon>
        <taxon>Fabales</taxon>
        <taxon>Fabaceae</taxon>
        <taxon>Papilionoideae</taxon>
        <taxon>50 kb inversion clade</taxon>
        <taxon>genistoids sensu lato</taxon>
        <taxon>core genistoids</taxon>
        <taxon>Crotalarieae</taxon>
        <taxon>Crotalaria</taxon>
    </lineage>
</organism>
<gene>
    <name evidence="1" type="ORF">RIF29_42192</name>
</gene>
<evidence type="ECO:0000313" key="2">
    <source>
        <dbReference type="Proteomes" id="UP001372338"/>
    </source>
</evidence>
<dbReference type="Proteomes" id="UP001372338">
    <property type="component" value="Unassembled WGS sequence"/>
</dbReference>
<accession>A0AAN9E747</accession>
<reference evidence="1 2" key="1">
    <citation type="submission" date="2024-01" db="EMBL/GenBank/DDBJ databases">
        <title>The genomes of 5 underutilized Papilionoideae crops provide insights into root nodulation and disease resistanc.</title>
        <authorList>
            <person name="Yuan L."/>
        </authorList>
    </citation>
    <scope>NUCLEOTIDE SEQUENCE [LARGE SCALE GENOMIC DNA]</scope>
    <source>
        <strain evidence="1">ZHUSHIDOU_FW_LH</strain>
        <tissue evidence="1">Leaf</tissue>
    </source>
</reference>
<comment type="caution">
    <text evidence="1">The sequence shown here is derived from an EMBL/GenBank/DDBJ whole genome shotgun (WGS) entry which is preliminary data.</text>
</comment>
<dbReference type="EMBL" id="JAYWIO010000008">
    <property type="protein sequence ID" value="KAK7247311.1"/>
    <property type="molecule type" value="Genomic_DNA"/>
</dbReference>
<evidence type="ECO:0000313" key="1">
    <source>
        <dbReference type="EMBL" id="KAK7247311.1"/>
    </source>
</evidence>
<sequence>MCSDELVLDEPFFDTSEISDSHEHFDLFSTFDQFFGFFLVSFSIYIKYPIRELYKEEGPWKVFFVSLSHPADRSQVKTKYGFGLNTENSTNTI</sequence>
<protein>
    <submittedName>
        <fullName evidence="1">Uncharacterized protein</fullName>
    </submittedName>
</protein>
<name>A0AAN9E747_CROPI</name>
<dbReference type="AlphaFoldDB" id="A0AAN9E747"/>
<proteinExistence type="predicted"/>